<feature type="compositionally biased region" description="Polar residues" evidence="1">
    <location>
        <begin position="109"/>
        <end position="122"/>
    </location>
</feature>
<feature type="chain" id="PRO_5020962740" evidence="2">
    <location>
        <begin position="23"/>
        <end position="122"/>
    </location>
</feature>
<proteinExistence type="predicted"/>
<sequence>MRKQTLALLTCAALTFPVTSFAGEVEHYEGKESANLKEAVENFSEYNEKLEKILEGELTPEAMNEIHQLTYTLENALGKINEQFDGLAETLEEIHLASESADTEAVASNGESYLETSRTVIE</sequence>
<accession>A0A4V6CUF9</accession>
<dbReference type="OrthoDB" id="5975812at2"/>
<dbReference type="EMBL" id="SZYH01000001">
    <property type="protein sequence ID" value="TKV68955.1"/>
    <property type="molecule type" value="Genomic_DNA"/>
</dbReference>
<keyword evidence="2" id="KW-0732">Signal</keyword>
<feature type="region of interest" description="Disordered" evidence="1">
    <location>
        <begin position="99"/>
        <end position="122"/>
    </location>
</feature>
<gene>
    <name evidence="3" type="ORF">FDP08_13065</name>
</gene>
<dbReference type="Pfam" id="PF20531">
    <property type="entry name" value="DUF6746"/>
    <property type="match status" value="1"/>
</dbReference>
<dbReference type="InterPro" id="IPR046634">
    <property type="entry name" value="DUF6746"/>
</dbReference>
<name>A0A4V6CUF9_9GAMM</name>
<evidence type="ECO:0000256" key="2">
    <source>
        <dbReference type="SAM" id="SignalP"/>
    </source>
</evidence>
<protein>
    <submittedName>
        <fullName evidence="3">Uncharacterized protein</fullName>
    </submittedName>
</protein>
<dbReference type="AlphaFoldDB" id="A0A4V6CUF9"/>
<dbReference type="RefSeq" id="WP_137436572.1">
    <property type="nucleotide sequence ID" value="NZ_JANRHC010000002.1"/>
</dbReference>
<reference evidence="3 4" key="1">
    <citation type="submission" date="2019-05" db="EMBL/GenBank/DDBJ databases">
        <title>Marinobacter panjinensis sp. nov., a moderately halophilic bacterium isolated from sea tidal flat environment.</title>
        <authorList>
            <person name="Yang W."/>
            <person name="An M."/>
            <person name="He W."/>
            <person name="Luo X."/>
            <person name="Zhu L."/>
            <person name="Chen G."/>
            <person name="Zhang Y."/>
            <person name="Wang Y."/>
        </authorList>
    </citation>
    <scope>NUCLEOTIDE SEQUENCE [LARGE SCALE GENOMIC DNA]</scope>
    <source>
        <strain evidence="3 4">PJ-16</strain>
    </source>
</reference>
<evidence type="ECO:0000313" key="3">
    <source>
        <dbReference type="EMBL" id="TKV68955.1"/>
    </source>
</evidence>
<evidence type="ECO:0000256" key="1">
    <source>
        <dbReference type="SAM" id="MobiDB-lite"/>
    </source>
</evidence>
<organism evidence="3 4">
    <name type="scientific">Marinobacter panjinensis</name>
    <dbReference type="NCBI Taxonomy" id="2576384"/>
    <lineage>
        <taxon>Bacteria</taxon>
        <taxon>Pseudomonadati</taxon>
        <taxon>Pseudomonadota</taxon>
        <taxon>Gammaproteobacteria</taxon>
        <taxon>Pseudomonadales</taxon>
        <taxon>Marinobacteraceae</taxon>
        <taxon>Marinobacter</taxon>
    </lineage>
</organism>
<evidence type="ECO:0000313" key="4">
    <source>
        <dbReference type="Proteomes" id="UP000308488"/>
    </source>
</evidence>
<comment type="caution">
    <text evidence="3">The sequence shown here is derived from an EMBL/GenBank/DDBJ whole genome shotgun (WGS) entry which is preliminary data.</text>
</comment>
<keyword evidence="4" id="KW-1185">Reference proteome</keyword>
<feature type="signal peptide" evidence="2">
    <location>
        <begin position="1"/>
        <end position="22"/>
    </location>
</feature>
<dbReference type="Proteomes" id="UP000308488">
    <property type="component" value="Unassembled WGS sequence"/>
</dbReference>